<dbReference type="PROSITE" id="PS00211">
    <property type="entry name" value="ABC_TRANSPORTER_1"/>
    <property type="match status" value="1"/>
</dbReference>
<keyword evidence="9" id="KW-0175">Coiled coil</keyword>
<evidence type="ECO:0000313" key="11">
    <source>
        <dbReference type="EMBL" id="PBC30202.1"/>
    </source>
</evidence>
<dbReference type="Pfam" id="PF00005">
    <property type="entry name" value="ABC_tran"/>
    <property type="match status" value="2"/>
</dbReference>
<dbReference type="OrthoDB" id="2110130at2759"/>
<organism evidence="11 12">
    <name type="scientific">Apis cerana cerana</name>
    <name type="common">Oriental honeybee</name>
    <dbReference type="NCBI Taxonomy" id="94128"/>
    <lineage>
        <taxon>Eukaryota</taxon>
        <taxon>Metazoa</taxon>
        <taxon>Ecdysozoa</taxon>
        <taxon>Arthropoda</taxon>
        <taxon>Hexapoda</taxon>
        <taxon>Insecta</taxon>
        <taxon>Pterygota</taxon>
        <taxon>Neoptera</taxon>
        <taxon>Endopterygota</taxon>
        <taxon>Hymenoptera</taxon>
        <taxon>Apocrita</taxon>
        <taxon>Aculeata</taxon>
        <taxon>Apoidea</taxon>
        <taxon>Anthophila</taxon>
        <taxon>Apidae</taxon>
        <taxon>Apis</taxon>
    </lineage>
</organism>
<dbReference type="STRING" id="94128.A0A2A3EFY8"/>
<accession>A0A2A3EFY8</accession>
<keyword evidence="7" id="KW-0051">Antiviral defense</keyword>
<dbReference type="SMART" id="SM00382">
    <property type="entry name" value="AAA"/>
    <property type="match status" value="2"/>
</dbReference>
<dbReference type="Pfam" id="PF26051">
    <property type="entry name" value="PWI_ABCF3"/>
    <property type="match status" value="1"/>
</dbReference>
<dbReference type="SUPFAM" id="SSF52540">
    <property type="entry name" value="P-loop containing nucleoside triphosphate hydrolases"/>
    <property type="match status" value="2"/>
</dbReference>
<dbReference type="InterPro" id="IPR058770">
    <property type="entry name" value="PWI_ABCF3"/>
</dbReference>
<dbReference type="PANTHER" id="PTHR19211">
    <property type="entry name" value="ATP-BINDING TRANSPORT PROTEIN-RELATED"/>
    <property type="match status" value="1"/>
</dbReference>
<dbReference type="Proteomes" id="UP000242457">
    <property type="component" value="Unassembled WGS sequence"/>
</dbReference>
<feature type="domain" description="ABC transporter" evidence="10">
    <location>
        <begin position="187"/>
        <end position="435"/>
    </location>
</feature>
<keyword evidence="5 11" id="KW-0067">ATP-binding</keyword>
<dbReference type="GO" id="GO:0051607">
    <property type="term" value="P:defense response to virus"/>
    <property type="evidence" value="ECO:0007669"/>
    <property type="project" value="UniProtKB-KW"/>
</dbReference>
<feature type="coiled-coil region" evidence="9">
    <location>
        <begin position="122"/>
        <end position="149"/>
    </location>
</feature>
<evidence type="ECO:0000256" key="3">
    <source>
        <dbReference type="ARBA" id="ARBA00022737"/>
    </source>
</evidence>
<evidence type="ECO:0000256" key="9">
    <source>
        <dbReference type="SAM" id="Coils"/>
    </source>
</evidence>
<comment type="similarity">
    <text evidence="1">Belongs to the ABC transporter superfamily. ABCF family. EF3 subfamily.</text>
</comment>
<keyword evidence="6" id="KW-0007">Acetylation</keyword>
<dbReference type="PROSITE" id="PS50893">
    <property type="entry name" value="ABC_TRANSPORTER_2"/>
    <property type="match status" value="2"/>
</dbReference>
<evidence type="ECO:0000256" key="6">
    <source>
        <dbReference type="ARBA" id="ARBA00022990"/>
    </source>
</evidence>
<dbReference type="InterPro" id="IPR032781">
    <property type="entry name" value="ABC_tran_Xtn"/>
</dbReference>
<dbReference type="InterPro" id="IPR050611">
    <property type="entry name" value="ABCF"/>
</dbReference>
<keyword evidence="4" id="KW-0547">Nucleotide-binding</keyword>
<proteinExistence type="inferred from homology"/>
<evidence type="ECO:0000256" key="4">
    <source>
        <dbReference type="ARBA" id="ARBA00022741"/>
    </source>
</evidence>
<keyword evidence="12" id="KW-1185">Reference proteome</keyword>
<dbReference type="FunFam" id="3.40.50.300:FF:000688">
    <property type="entry name" value="ATP-binding cassette sub-family F member 3"/>
    <property type="match status" value="1"/>
</dbReference>
<evidence type="ECO:0000256" key="8">
    <source>
        <dbReference type="ARBA" id="ARBA00073919"/>
    </source>
</evidence>
<dbReference type="InterPro" id="IPR003439">
    <property type="entry name" value="ABC_transporter-like_ATP-bd"/>
</dbReference>
<gene>
    <name evidence="11" type="ORF">APICC_06368</name>
</gene>
<reference evidence="11 12" key="1">
    <citation type="submission" date="2014-07" db="EMBL/GenBank/DDBJ databases">
        <title>Genomic and transcriptomic analysis on Apis cerana provide comprehensive insights into honey bee biology.</title>
        <authorList>
            <person name="Diao Q."/>
            <person name="Sun L."/>
            <person name="Zheng H."/>
            <person name="Zheng H."/>
            <person name="Xu S."/>
            <person name="Wang S."/>
            <person name="Zeng Z."/>
            <person name="Hu F."/>
            <person name="Su S."/>
            <person name="Wu J."/>
        </authorList>
    </citation>
    <scope>NUCLEOTIDE SEQUENCE [LARGE SCALE GENOMIC DNA]</scope>
    <source>
        <tissue evidence="11">Pupae without intestine</tissue>
    </source>
</reference>
<dbReference type="FunFam" id="3.40.50.300:FF:000104">
    <property type="entry name" value="ATP-binding cassette sub-family F member 3"/>
    <property type="match status" value="1"/>
</dbReference>
<dbReference type="CDD" id="cd03221">
    <property type="entry name" value="ABCF_EF-3"/>
    <property type="match status" value="2"/>
</dbReference>
<dbReference type="EMBL" id="KZ288266">
    <property type="protein sequence ID" value="PBC30202.1"/>
    <property type="molecule type" value="Genomic_DNA"/>
</dbReference>
<evidence type="ECO:0000313" key="12">
    <source>
        <dbReference type="Proteomes" id="UP000242457"/>
    </source>
</evidence>
<dbReference type="AlphaFoldDB" id="A0A2A3EFY8"/>
<dbReference type="GO" id="GO:0005524">
    <property type="term" value="F:ATP binding"/>
    <property type="evidence" value="ECO:0007669"/>
    <property type="project" value="UniProtKB-KW"/>
</dbReference>
<dbReference type="InterPro" id="IPR027417">
    <property type="entry name" value="P-loop_NTPase"/>
</dbReference>
<evidence type="ECO:0000256" key="5">
    <source>
        <dbReference type="ARBA" id="ARBA00022840"/>
    </source>
</evidence>
<dbReference type="InterPro" id="IPR003593">
    <property type="entry name" value="AAA+_ATPase"/>
</dbReference>
<dbReference type="InterPro" id="IPR017871">
    <property type="entry name" value="ABC_transporter-like_CS"/>
</dbReference>
<keyword evidence="3" id="KW-0677">Repeat</keyword>
<evidence type="ECO:0000256" key="2">
    <source>
        <dbReference type="ARBA" id="ARBA00022553"/>
    </source>
</evidence>
<sequence>MAICGEYIRSQFPTIDDDLYQYVEGILDSSKDDFEDGDEVYEAIGEVLHEVAEKTENEVRQICVKLLEMLKGNSNDENVERRKNGVNKVLNAPVHLGTMAATLEAQVEQIKSIWVTTRDDGMKVDAKKLEKAEAKLQQKQEKRSNNELSGRINITSQGIESASASQMTSKKDSRMETKGNVNKIQDIRIENFDIAYGDRILLQGADLTLAFGRRYGLIGRNGLGKTTLLRMISSKQLRIPSHIRVLHVEQEVAGDNTSALESVLECDQERSMLLSKEAELQAMIEKDASKTGDALGEELAKIYEAMQLVEVDKAPARASAILSGLGFSVERQSWPTKAFSGGWRMRLALARALFSRPDLLLLDEPTNMLDIKAILWLEKYLQSWPTTLLVVSHDRNFLDTVPTDILYLRGQKIEAYRGNYEQFSKTKGERERNQQREYEAQQAKRAHVQEFIDRFRYNANRASSVQSKIKMLEKLPELKPMEKEGEVTLRFPDVEPLSPPILQLNEVSFSYIGGNDNSYIFSSVNLTASLQSRICIVGENGAGALSPTRGTVHVHRNLKFGYFSQHHVDQLDMRVCPVELLQNHFPGKPIEEYRRMLGSFGISGNLALQSINSLSGGQKSRVAFALMCAAMPNFLVLDEPTNHLDIESIEALGKALNACQAGVILVSHDERLIRMVCTELWVCAEGSVRCIEGGFDEYRKIIEKELEIYERAMKNHCLLT</sequence>
<feature type="domain" description="ABC transporter" evidence="10">
    <location>
        <begin position="502"/>
        <end position="710"/>
    </location>
</feature>
<protein>
    <recommendedName>
        <fullName evidence="8">ATP-binding cassette sub-family F member 3</fullName>
    </recommendedName>
</protein>
<evidence type="ECO:0000256" key="1">
    <source>
        <dbReference type="ARBA" id="ARBA00011054"/>
    </source>
</evidence>
<evidence type="ECO:0000259" key="10">
    <source>
        <dbReference type="PROSITE" id="PS50893"/>
    </source>
</evidence>
<keyword evidence="2" id="KW-0597">Phosphoprotein</keyword>
<dbReference type="PANTHER" id="PTHR19211:SF117">
    <property type="entry name" value="ATP-BINDING CASSETTE SUB-FAMILY F MEMBER 3"/>
    <property type="match status" value="1"/>
</dbReference>
<dbReference type="GO" id="GO:0016887">
    <property type="term" value="F:ATP hydrolysis activity"/>
    <property type="evidence" value="ECO:0007669"/>
    <property type="project" value="InterPro"/>
</dbReference>
<name>A0A2A3EFY8_APICC</name>
<dbReference type="Gene3D" id="3.40.50.300">
    <property type="entry name" value="P-loop containing nucleotide triphosphate hydrolases"/>
    <property type="match status" value="2"/>
</dbReference>
<evidence type="ECO:0000256" key="7">
    <source>
        <dbReference type="ARBA" id="ARBA00023118"/>
    </source>
</evidence>
<dbReference type="Pfam" id="PF12848">
    <property type="entry name" value="ABC_tran_Xtn"/>
    <property type="match status" value="1"/>
</dbReference>